<dbReference type="AlphaFoldDB" id="A0A060R7Y5"/>
<sequence length="45" mass="4949">MMVVMVGQILVYLVALLNDVVIILTFNSVILGEVKNLDFTLLLGN</sequence>
<dbReference type="HOGENOM" id="CLU_3202187_0_0_10"/>
<dbReference type="STRING" id="1433126.BN938_1373"/>
<gene>
    <name evidence="2" type="ORF">BN938_1373</name>
</gene>
<reference evidence="2 3" key="1">
    <citation type="journal article" date="2015" name="Genome Announc.">
        <title>Complete Genome Sequence of the Novel Leech Symbiont Mucinivorans hirudinis M3T.</title>
        <authorList>
            <person name="Nelson M.C."/>
            <person name="Bomar L."/>
            <person name="Graf J."/>
        </authorList>
    </citation>
    <scope>NUCLEOTIDE SEQUENCE [LARGE SCALE GENOMIC DNA]</scope>
    <source>
        <strain evidence="3">M3</strain>
    </source>
</reference>
<feature type="transmembrane region" description="Helical" evidence="1">
    <location>
        <begin position="9"/>
        <end position="31"/>
    </location>
</feature>
<keyword evidence="1" id="KW-0812">Transmembrane</keyword>
<keyword evidence="3" id="KW-1185">Reference proteome</keyword>
<evidence type="ECO:0000313" key="3">
    <source>
        <dbReference type="Proteomes" id="UP000027616"/>
    </source>
</evidence>
<dbReference type="EMBL" id="HG934468">
    <property type="protein sequence ID" value="CDN31460.1"/>
    <property type="molecule type" value="Genomic_DNA"/>
</dbReference>
<proteinExistence type="predicted"/>
<dbReference type="KEGG" id="rbc:BN938_1373"/>
<keyword evidence="1" id="KW-0472">Membrane</keyword>
<protein>
    <submittedName>
        <fullName evidence="2">Uncharacterized protein</fullName>
    </submittedName>
</protein>
<name>A0A060R7Y5_9BACT</name>
<organism evidence="2 3">
    <name type="scientific">Mucinivorans hirudinis</name>
    <dbReference type="NCBI Taxonomy" id="1433126"/>
    <lineage>
        <taxon>Bacteria</taxon>
        <taxon>Pseudomonadati</taxon>
        <taxon>Bacteroidota</taxon>
        <taxon>Bacteroidia</taxon>
        <taxon>Bacteroidales</taxon>
        <taxon>Rikenellaceae</taxon>
        <taxon>Mucinivorans</taxon>
    </lineage>
</organism>
<dbReference type="Proteomes" id="UP000027616">
    <property type="component" value="Chromosome I"/>
</dbReference>
<evidence type="ECO:0000256" key="1">
    <source>
        <dbReference type="SAM" id="Phobius"/>
    </source>
</evidence>
<accession>A0A060R7Y5</accession>
<keyword evidence="1" id="KW-1133">Transmembrane helix</keyword>
<evidence type="ECO:0000313" key="2">
    <source>
        <dbReference type="EMBL" id="CDN31460.1"/>
    </source>
</evidence>